<dbReference type="PROSITE" id="PS50835">
    <property type="entry name" value="IG_LIKE"/>
    <property type="match status" value="1"/>
</dbReference>
<dbReference type="InterPro" id="IPR007110">
    <property type="entry name" value="Ig-like_dom"/>
</dbReference>
<name>A0A8T2MV76_9TELE</name>
<feature type="domain" description="Ig-like" evidence="1">
    <location>
        <begin position="38"/>
        <end position="122"/>
    </location>
</feature>
<dbReference type="OrthoDB" id="8982315at2759"/>
<dbReference type="CDD" id="cd00096">
    <property type="entry name" value="Ig"/>
    <property type="match status" value="1"/>
</dbReference>
<evidence type="ECO:0000259" key="1">
    <source>
        <dbReference type="PROSITE" id="PS50835"/>
    </source>
</evidence>
<reference evidence="2" key="1">
    <citation type="thesis" date="2021" institute="BYU ScholarsArchive" country="Provo, UT, USA">
        <title>Applications of and Algorithms for Genome Assembly and Genomic Analyses with an Emphasis on Marine Teleosts.</title>
        <authorList>
            <person name="Pickett B.D."/>
        </authorList>
    </citation>
    <scope>NUCLEOTIDE SEQUENCE</scope>
    <source>
        <strain evidence="2">HI-2016</strain>
    </source>
</reference>
<dbReference type="InterPro" id="IPR036179">
    <property type="entry name" value="Ig-like_dom_sf"/>
</dbReference>
<proteinExistence type="predicted"/>
<keyword evidence="4" id="KW-1185">Reference proteome</keyword>
<evidence type="ECO:0000313" key="3">
    <source>
        <dbReference type="EMBL" id="KAG9330309.1"/>
    </source>
</evidence>
<comment type="caution">
    <text evidence="2">The sequence shown here is derived from an EMBL/GenBank/DDBJ whole genome shotgun (WGS) entry which is preliminary data.</text>
</comment>
<protein>
    <recommendedName>
        <fullName evidence="1">Ig-like domain-containing protein</fullName>
    </recommendedName>
</protein>
<dbReference type="SUPFAM" id="SSF48726">
    <property type="entry name" value="Immunoglobulin"/>
    <property type="match status" value="1"/>
</dbReference>
<dbReference type="EMBL" id="JAFBMS010001076">
    <property type="protein sequence ID" value="KAG9329578.1"/>
    <property type="molecule type" value="Genomic_DNA"/>
</dbReference>
<dbReference type="AlphaFoldDB" id="A0A8T2MV76"/>
<dbReference type="Gene3D" id="2.60.40.10">
    <property type="entry name" value="Immunoglobulins"/>
    <property type="match status" value="1"/>
</dbReference>
<organism evidence="2 4">
    <name type="scientific">Albula glossodonta</name>
    <name type="common">roundjaw bonefish</name>
    <dbReference type="NCBI Taxonomy" id="121402"/>
    <lineage>
        <taxon>Eukaryota</taxon>
        <taxon>Metazoa</taxon>
        <taxon>Chordata</taxon>
        <taxon>Craniata</taxon>
        <taxon>Vertebrata</taxon>
        <taxon>Euteleostomi</taxon>
        <taxon>Actinopterygii</taxon>
        <taxon>Neopterygii</taxon>
        <taxon>Teleostei</taxon>
        <taxon>Albuliformes</taxon>
        <taxon>Albulidae</taxon>
        <taxon>Albula</taxon>
    </lineage>
</organism>
<gene>
    <name evidence="2" type="ORF">JZ751_003615</name>
    <name evidence="3" type="ORF">JZ751_025767</name>
</gene>
<dbReference type="EMBL" id="JAFBMS010000654">
    <property type="protein sequence ID" value="KAG9330309.1"/>
    <property type="molecule type" value="Genomic_DNA"/>
</dbReference>
<dbReference type="Proteomes" id="UP000824540">
    <property type="component" value="Unassembled WGS sequence"/>
</dbReference>
<evidence type="ECO:0000313" key="4">
    <source>
        <dbReference type="Proteomes" id="UP000824540"/>
    </source>
</evidence>
<accession>A0A8T2MV76</accession>
<evidence type="ECO:0000313" key="2">
    <source>
        <dbReference type="EMBL" id="KAG9329578.1"/>
    </source>
</evidence>
<dbReference type="InterPro" id="IPR013783">
    <property type="entry name" value="Ig-like_fold"/>
</dbReference>
<sequence length="145" mass="16140">MEEQKWVYKPRQMARPSNCPKQKTLLPVLSVQDLVSQPTVPVSQPNATVIKFSTALLWYPCQLLCTVDNGTAVTLSWYKEGKKKSRIYTPPFDAPLQLSGTVHAIGNFTCEAKNSISNKTVSITVGAECEEGSECLYYTKYHSCS</sequence>